<evidence type="ECO:0000256" key="1">
    <source>
        <dbReference type="SAM" id="MobiDB-lite"/>
    </source>
</evidence>
<feature type="non-terminal residue" evidence="2">
    <location>
        <position position="49"/>
    </location>
</feature>
<proteinExistence type="predicted"/>
<name>A0A392TAH6_9FABA</name>
<accession>A0A392TAH6</accession>
<evidence type="ECO:0000313" key="3">
    <source>
        <dbReference type="Proteomes" id="UP000265520"/>
    </source>
</evidence>
<sequence length="49" mass="5508">MEVPLHVGLEKPPAMDTYDGLTDPDDHIKNIEAVLERPEKRQGVGVKLR</sequence>
<dbReference type="Proteomes" id="UP000265520">
    <property type="component" value="Unassembled WGS sequence"/>
</dbReference>
<comment type="caution">
    <text evidence="2">The sequence shown here is derived from an EMBL/GenBank/DDBJ whole genome shotgun (WGS) entry which is preliminary data.</text>
</comment>
<organism evidence="2 3">
    <name type="scientific">Trifolium medium</name>
    <dbReference type="NCBI Taxonomy" id="97028"/>
    <lineage>
        <taxon>Eukaryota</taxon>
        <taxon>Viridiplantae</taxon>
        <taxon>Streptophyta</taxon>
        <taxon>Embryophyta</taxon>
        <taxon>Tracheophyta</taxon>
        <taxon>Spermatophyta</taxon>
        <taxon>Magnoliopsida</taxon>
        <taxon>eudicotyledons</taxon>
        <taxon>Gunneridae</taxon>
        <taxon>Pentapetalae</taxon>
        <taxon>rosids</taxon>
        <taxon>fabids</taxon>
        <taxon>Fabales</taxon>
        <taxon>Fabaceae</taxon>
        <taxon>Papilionoideae</taxon>
        <taxon>50 kb inversion clade</taxon>
        <taxon>NPAAA clade</taxon>
        <taxon>Hologalegina</taxon>
        <taxon>IRL clade</taxon>
        <taxon>Trifolieae</taxon>
        <taxon>Trifolium</taxon>
    </lineage>
</organism>
<protein>
    <submittedName>
        <fullName evidence="2">Uncharacterized protein</fullName>
    </submittedName>
</protein>
<reference evidence="2 3" key="1">
    <citation type="journal article" date="2018" name="Front. Plant Sci.">
        <title>Red Clover (Trifolium pratense) and Zigzag Clover (T. medium) - A Picture of Genomic Similarities and Differences.</title>
        <authorList>
            <person name="Dluhosova J."/>
            <person name="Istvanek J."/>
            <person name="Nedelnik J."/>
            <person name="Repkova J."/>
        </authorList>
    </citation>
    <scope>NUCLEOTIDE SEQUENCE [LARGE SCALE GENOMIC DNA]</scope>
    <source>
        <strain evidence="3">cv. 10/8</strain>
        <tissue evidence="2">Leaf</tissue>
    </source>
</reference>
<evidence type="ECO:0000313" key="2">
    <source>
        <dbReference type="EMBL" id="MCI57892.1"/>
    </source>
</evidence>
<dbReference type="AlphaFoldDB" id="A0A392TAH6"/>
<dbReference type="EMBL" id="LXQA010536841">
    <property type="protein sequence ID" value="MCI57892.1"/>
    <property type="molecule type" value="Genomic_DNA"/>
</dbReference>
<feature type="region of interest" description="Disordered" evidence="1">
    <location>
        <begin position="1"/>
        <end position="23"/>
    </location>
</feature>
<keyword evidence="3" id="KW-1185">Reference proteome</keyword>